<dbReference type="Gene3D" id="3.40.390.10">
    <property type="entry name" value="Collagenase (Catalytic Domain)"/>
    <property type="match status" value="1"/>
</dbReference>
<sequence length="325" mass="36992">MLITPELDRRNRLLSFLFAGLAAIIGIGLAWISPWWILLALASPAIYVLARRNTKRRIRVASQPFPPAWRSALERHVQFYVALPKPDKRRFESLMQIFVDEVAITGIRTDVDDQTISLVAASAVIPIFGFEYWEYAGLGEVLIYPNRFGENFESSHPDTDHVLGMVGAGHLSGVMILSKPDLVAGFDISNDKRNVGIHEFSHLIDKADGSIDGIPATIPRDVVRPWIEWVGNELRSDATKLAPKRRHIDDYAFTNEAEYFAVLSEYFFESPSVLAAKAPQLYQMLEKIYRQDTRQRFRQVRRRRIGRNTPCPCGSGEKFKRCCRV</sequence>
<evidence type="ECO:0000313" key="2">
    <source>
        <dbReference type="EMBL" id="TWT53608.1"/>
    </source>
</evidence>
<name>A0A5C5WSX4_9BACT</name>
<dbReference type="GO" id="GO:0008237">
    <property type="term" value="F:metallopeptidase activity"/>
    <property type="evidence" value="ECO:0007669"/>
    <property type="project" value="InterPro"/>
</dbReference>
<dbReference type="Pfam" id="PF06167">
    <property type="entry name" value="Peptidase_M90"/>
    <property type="match status" value="1"/>
</dbReference>
<dbReference type="Gene3D" id="1.10.472.150">
    <property type="entry name" value="Glucose-regulated metallo-peptidase M90, N-terminal domain"/>
    <property type="match status" value="1"/>
</dbReference>
<evidence type="ECO:0000313" key="3">
    <source>
        <dbReference type="Proteomes" id="UP000316598"/>
    </source>
</evidence>
<dbReference type="InterPro" id="IPR004027">
    <property type="entry name" value="SEC_C_motif"/>
</dbReference>
<dbReference type="Proteomes" id="UP000316598">
    <property type="component" value="Unassembled WGS sequence"/>
</dbReference>
<dbReference type="AlphaFoldDB" id="A0A5C5WSX4"/>
<feature type="transmembrane region" description="Helical" evidence="1">
    <location>
        <begin position="12"/>
        <end position="29"/>
    </location>
</feature>
<evidence type="ECO:0000256" key="1">
    <source>
        <dbReference type="SAM" id="Phobius"/>
    </source>
</evidence>
<dbReference type="PANTHER" id="PTHR30164:SF2">
    <property type="entry name" value="PROTEIN MTFA"/>
    <property type="match status" value="1"/>
</dbReference>
<dbReference type="GO" id="GO:0004177">
    <property type="term" value="F:aminopeptidase activity"/>
    <property type="evidence" value="ECO:0007669"/>
    <property type="project" value="TreeGrafter"/>
</dbReference>
<dbReference type="InterPro" id="IPR024079">
    <property type="entry name" value="MetalloPept_cat_dom_sf"/>
</dbReference>
<dbReference type="SUPFAM" id="SSF103642">
    <property type="entry name" value="Sec-C motif"/>
    <property type="match status" value="1"/>
</dbReference>
<evidence type="ECO:0008006" key="4">
    <source>
        <dbReference type="Google" id="ProtNLM"/>
    </source>
</evidence>
<dbReference type="Pfam" id="PF02810">
    <property type="entry name" value="SEC-C"/>
    <property type="match status" value="1"/>
</dbReference>
<dbReference type="InterPro" id="IPR042252">
    <property type="entry name" value="MtfA_N"/>
</dbReference>
<dbReference type="SUPFAM" id="SSF55486">
    <property type="entry name" value="Metalloproteases ('zincins'), catalytic domain"/>
    <property type="match status" value="1"/>
</dbReference>
<organism evidence="2 3">
    <name type="scientific">Rubripirellula amarantea</name>
    <dbReference type="NCBI Taxonomy" id="2527999"/>
    <lineage>
        <taxon>Bacteria</taxon>
        <taxon>Pseudomonadati</taxon>
        <taxon>Planctomycetota</taxon>
        <taxon>Planctomycetia</taxon>
        <taxon>Pirellulales</taxon>
        <taxon>Pirellulaceae</taxon>
        <taxon>Rubripirellula</taxon>
    </lineage>
</organism>
<dbReference type="PANTHER" id="PTHR30164">
    <property type="entry name" value="MTFA PEPTIDASE"/>
    <property type="match status" value="1"/>
</dbReference>
<keyword evidence="1" id="KW-1133">Transmembrane helix</keyword>
<reference evidence="2 3" key="1">
    <citation type="submission" date="2019-02" db="EMBL/GenBank/DDBJ databases">
        <title>Deep-cultivation of Planctomycetes and their phenomic and genomic characterization uncovers novel biology.</title>
        <authorList>
            <person name="Wiegand S."/>
            <person name="Jogler M."/>
            <person name="Boedeker C."/>
            <person name="Pinto D."/>
            <person name="Vollmers J."/>
            <person name="Rivas-Marin E."/>
            <person name="Kohn T."/>
            <person name="Peeters S.H."/>
            <person name="Heuer A."/>
            <person name="Rast P."/>
            <person name="Oberbeckmann S."/>
            <person name="Bunk B."/>
            <person name="Jeske O."/>
            <person name="Meyerdierks A."/>
            <person name="Storesund J.E."/>
            <person name="Kallscheuer N."/>
            <person name="Luecker S."/>
            <person name="Lage O.M."/>
            <person name="Pohl T."/>
            <person name="Merkel B.J."/>
            <person name="Hornburger P."/>
            <person name="Mueller R.-W."/>
            <person name="Bruemmer F."/>
            <person name="Labrenz M."/>
            <person name="Spormann A.M."/>
            <person name="Op Den Camp H."/>
            <person name="Overmann J."/>
            <person name="Amann R."/>
            <person name="Jetten M.S.M."/>
            <person name="Mascher T."/>
            <person name="Medema M.H."/>
            <person name="Devos D.P."/>
            <person name="Kaster A.-K."/>
            <person name="Ovreas L."/>
            <person name="Rohde M."/>
            <person name="Galperin M.Y."/>
            <person name="Jogler C."/>
        </authorList>
    </citation>
    <scope>NUCLEOTIDE SEQUENCE [LARGE SCALE GENOMIC DNA]</scope>
    <source>
        <strain evidence="2 3">Pla22</strain>
    </source>
</reference>
<dbReference type="RefSeq" id="WP_146513798.1">
    <property type="nucleotide sequence ID" value="NZ_SJPI01000001.1"/>
</dbReference>
<comment type="caution">
    <text evidence="2">The sequence shown here is derived from an EMBL/GenBank/DDBJ whole genome shotgun (WGS) entry which is preliminary data.</text>
</comment>
<gene>
    <name evidence="2" type="ORF">Pla22_12380</name>
</gene>
<keyword evidence="3" id="KW-1185">Reference proteome</keyword>
<keyword evidence="1" id="KW-0812">Transmembrane</keyword>
<dbReference type="OrthoDB" id="9786424at2"/>
<proteinExistence type="predicted"/>
<keyword evidence="1" id="KW-0472">Membrane</keyword>
<dbReference type="CDD" id="cd20169">
    <property type="entry name" value="Peptidase_M90_mtfA"/>
    <property type="match status" value="1"/>
</dbReference>
<accession>A0A5C5WSX4</accession>
<dbReference type="GO" id="GO:0005829">
    <property type="term" value="C:cytosol"/>
    <property type="evidence" value="ECO:0007669"/>
    <property type="project" value="TreeGrafter"/>
</dbReference>
<dbReference type="InterPro" id="IPR010384">
    <property type="entry name" value="MtfA_fam"/>
</dbReference>
<protein>
    <recommendedName>
        <fullName evidence="4">Protein MtfA</fullName>
    </recommendedName>
</protein>
<dbReference type="EMBL" id="SJPI01000001">
    <property type="protein sequence ID" value="TWT53608.1"/>
    <property type="molecule type" value="Genomic_DNA"/>
</dbReference>